<dbReference type="InterPro" id="IPR050639">
    <property type="entry name" value="SSR_resolvase"/>
</dbReference>
<dbReference type="Gene3D" id="3.90.1750.20">
    <property type="entry name" value="Putative Large Serine Recombinase, Chain B, Domain 2"/>
    <property type="match status" value="1"/>
</dbReference>
<evidence type="ECO:0000259" key="7">
    <source>
        <dbReference type="PROSITE" id="PS51737"/>
    </source>
</evidence>
<sequence>MIGSARIKRLKGRATKAGPTAAASKIRAVGYVRVSTDGQVADGHGIDAQDRAIRAFAVSQGYDLVDVVREEGVSGASRPAERPGFVRVLELAEGQSFTVLLVYKFDRLARHLLHAVTTVHDLRDRFGVVLRSVSEPIDTSTAMGEMIFTILAGMAAQERITITERTMGGRKEKAIKGGFAGGRAPYGYTHDQDRRLVVVEEQAAVVRRIFAERAAGITLQGIANGLNADGIPSPTGGIWRAGGVHYITDNPKYQGHVEYLFRFGGAEQHVLRPGDHAAIV</sequence>
<dbReference type="InterPro" id="IPR006119">
    <property type="entry name" value="Resolv_N"/>
</dbReference>
<keyword evidence="9" id="KW-1185">Reference proteome</keyword>
<dbReference type="OrthoDB" id="7977255at2"/>
<dbReference type="PANTHER" id="PTHR30461:SF23">
    <property type="entry name" value="DNA RECOMBINASE-RELATED"/>
    <property type="match status" value="1"/>
</dbReference>
<accession>A0A1I2TJT6</accession>
<dbReference type="InterPro" id="IPR011109">
    <property type="entry name" value="DNA_bind_recombinase_dom"/>
</dbReference>
<evidence type="ECO:0000256" key="3">
    <source>
        <dbReference type="ARBA" id="ARBA00023172"/>
    </source>
</evidence>
<dbReference type="PROSITE" id="PS51736">
    <property type="entry name" value="RECOMBINASES_3"/>
    <property type="match status" value="1"/>
</dbReference>
<dbReference type="GO" id="GO:0015074">
    <property type="term" value="P:DNA integration"/>
    <property type="evidence" value="ECO:0007669"/>
    <property type="project" value="UniProtKB-KW"/>
</dbReference>
<dbReference type="Proteomes" id="UP000199229">
    <property type="component" value="Unassembled WGS sequence"/>
</dbReference>
<keyword evidence="3" id="KW-0233">DNA recombination</keyword>
<dbReference type="SUPFAM" id="SSF53041">
    <property type="entry name" value="Resolvase-like"/>
    <property type="match status" value="1"/>
</dbReference>
<dbReference type="CDD" id="cd00338">
    <property type="entry name" value="Ser_Recombinase"/>
    <property type="match status" value="1"/>
</dbReference>
<reference evidence="9" key="1">
    <citation type="submission" date="2016-10" db="EMBL/GenBank/DDBJ databases">
        <authorList>
            <person name="Varghese N."/>
            <person name="Submissions S."/>
        </authorList>
    </citation>
    <scope>NUCLEOTIDE SEQUENCE [LARGE SCALE GENOMIC DNA]</scope>
    <source>
        <strain evidence="9">Gh-105</strain>
    </source>
</reference>
<name>A0A1I2TJT6_9HYPH</name>
<feature type="domain" description="Recombinase" evidence="7">
    <location>
        <begin position="185"/>
        <end position="280"/>
    </location>
</feature>
<dbReference type="InterPro" id="IPR006118">
    <property type="entry name" value="Recombinase_CS"/>
</dbReference>
<gene>
    <name evidence="8" type="ORF">SAMN05192565_107163</name>
</gene>
<evidence type="ECO:0000256" key="1">
    <source>
        <dbReference type="ARBA" id="ARBA00022908"/>
    </source>
</evidence>
<dbReference type="SMART" id="SM00857">
    <property type="entry name" value="Resolvase"/>
    <property type="match status" value="1"/>
</dbReference>
<evidence type="ECO:0000256" key="5">
    <source>
        <dbReference type="PROSITE-ProRule" id="PRU10137"/>
    </source>
</evidence>
<dbReference type="GO" id="GO:0000150">
    <property type="term" value="F:DNA strand exchange activity"/>
    <property type="evidence" value="ECO:0007669"/>
    <property type="project" value="InterPro"/>
</dbReference>
<evidence type="ECO:0000256" key="2">
    <source>
        <dbReference type="ARBA" id="ARBA00023125"/>
    </source>
</evidence>
<evidence type="ECO:0000313" key="8">
    <source>
        <dbReference type="EMBL" id="SFG65182.1"/>
    </source>
</evidence>
<organism evidence="8 9">
    <name type="scientific">Methylobacterium gossipiicola</name>
    <dbReference type="NCBI Taxonomy" id="582675"/>
    <lineage>
        <taxon>Bacteria</taxon>
        <taxon>Pseudomonadati</taxon>
        <taxon>Pseudomonadota</taxon>
        <taxon>Alphaproteobacteria</taxon>
        <taxon>Hyphomicrobiales</taxon>
        <taxon>Methylobacteriaceae</taxon>
        <taxon>Methylobacterium</taxon>
    </lineage>
</organism>
<keyword evidence="1" id="KW-0229">DNA integration</keyword>
<evidence type="ECO:0000313" key="9">
    <source>
        <dbReference type="Proteomes" id="UP000199229"/>
    </source>
</evidence>
<feature type="active site" description="O-(5'-phospho-DNA)-serine intermediate" evidence="4 5">
    <location>
        <position position="35"/>
    </location>
</feature>
<evidence type="ECO:0000256" key="4">
    <source>
        <dbReference type="PIRSR" id="PIRSR606118-50"/>
    </source>
</evidence>
<dbReference type="EMBL" id="FOPM01000007">
    <property type="protein sequence ID" value="SFG65182.1"/>
    <property type="molecule type" value="Genomic_DNA"/>
</dbReference>
<dbReference type="AlphaFoldDB" id="A0A1I2TJT6"/>
<dbReference type="RefSeq" id="WP_091970924.1">
    <property type="nucleotide sequence ID" value="NZ_FOPM01000007.1"/>
</dbReference>
<keyword evidence="2" id="KW-0238">DNA-binding</keyword>
<proteinExistence type="predicted"/>
<protein>
    <submittedName>
        <fullName evidence="8">Site-specific DNA recombinase</fullName>
    </submittedName>
</protein>
<dbReference type="PROSITE" id="PS51737">
    <property type="entry name" value="RECOMBINASE_DNA_BIND"/>
    <property type="match status" value="1"/>
</dbReference>
<dbReference type="Gene3D" id="3.40.50.1390">
    <property type="entry name" value="Resolvase, N-terminal catalytic domain"/>
    <property type="match status" value="1"/>
</dbReference>
<dbReference type="InterPro" id="IPR038109">
    <property type="entry name" value="DNA_bind_recomb_sf"/>
</dbReference>
<dbReference type="InterPro" id="IPR036162">
    <property type="entry name" value="Resolvase-like_N_sf"/>
</dbReference>
<dbReference type="Pfam" id="PF07508">
    <property type="entry name" value="Recombinase"/>
    <property type="match status" value="1"/>
</dbReference>
<dbReference type="Pfam" id="PF00239">
    <property type="entry name" value="Resolvase"/>
    <property type="match status" value="1"/>
</dbReference>
<evidence type="ECO:0000259" key="6">
    <source>
        <dbReference type="PROSITE" id="PS51736"/>
    </source>
</evidence>
<dbReference type="PROSITE" id="PS00397">
    <property type="entry name" value="RECOMBINASES_1"/>
    <property type="match status" value="1"/>
</dbReference>
<dbReference type="STRING" id="582675.SAMN05192565_107163"/>
<feature type="domain" description="Resolvase/invertase-type recombinase catalytic" evidence="6">
    <location>
        <begin position="27"/>
        <end position="177"/>
    </location>
</feature>
<dbReference type="PANTHER" id="PTHR30461">
    <property type="entry name" value="DNA-INVERTASE FROM LAMBDOID PROPHAGE"/>
    <property type="match status" value="1"/>
</dbReference>
<dbReference type="GO" id="GO:0003677">
    <property type="term" value="F:DNA binding"/>
    <property type="evidence" value="ECO:0007669"/>
    <property type="project" value="UniProtKB-KW"/>
</dbReference>